<sequence length="274" mass="30354">MGKLVNGDDGLPAEDVGFWTKEKHAYLCRYVDMSRSVRSLWTAPRKAGATYIDPFCGPGRAKVRETGEFIDGGAVAAWKKSVAGGSPFTKVYIGDLDGKRVDAAEERLRRLGAPVETFVGTAVEAIETLIPKLNPYGLHFAFLDPFSLEALDFRMIRALSGIKRIDILVHIAQMDLQRNMGKNLSGDDEAFETFAPGWESAVNKDQAQKGVRQEVFSHWRTLVEKLGVWPSTEMKLITGSKNQPLYWLLLAAKHDLAHKFWATASNPSGQTSLL</sequence>
<dbReference type="EMBL" id="NPKH01000011">
    <property type="protein sequence ID" value="PAP97065.1"/>
    <property type="molecule type" value="Genomic_DNA"/>
</dbReference>
<gene>
    <name evidence="1" type="ORF">CIT31_02590</name>
</gene>
<reference evidence="1 2" key="1">
    <citation type="submission" date="2017-08" db="EMBL/GenBank/DDBJ databases">
        <title>Mesorhizobium wenxinae sp. nov., a novel rhizobial species isolated from root nodules of chickpea (Cicer arietinum L.).</title>
        <authorList>
            <person name="Zhang J."/>
        </authorList>
    </citation>
    <scope>NUCLEOTIDE SEQUENCE [LARGE SCALE GENOMIC DNA]</scope>
    <source>
        <strain evidence="2">WYCCWR 10019</strain>
    </source>
</reference>
<evidence type="ECO:0000313" key="1">
    <source>
        <dbReference type="EMBL" id="PAP97065.1"/>
    </source>
</evidence>
<organism evidence="1 2">
    <name type="scientific">Mesorhizobium wenxiniae</name>
    <dbReference type="NCBI Taxonomy" id="2014805"/>
    <lineage>
        <taxon>Bacteria</taxon>
        <taxon>Pseudomonadati</taxon>
        <taxon>Pseudomonadota</taxon>
        <taxon>Alphaproteobacteria</taxon>
        <taxon>Hyphomicrobiales</taxon>
        <taxon>Phyllobacteriaceae</taxon>
        <taxon>Mesorhizobium</taxon>
    </lineage>
</organism>
<proteinExistence type="predicted"/>
<name>A0A271KPW8_9HYPH</name>
<accession>A0A271KPW8</accession>
<evidence type="ECO:0000313" key="2">
    <source>
        <dbReference type="Proteomes" id="UP000215931"/>
    </source>
</evidence>
<protein>
    <recommendedName>
        <fullName evidence="3">Three-Cys-motif partner protein TcmP</fullName>
    </recommendedName>
</protein>
<keyword evidence="2" id="KW-1185">Reference proteome</keyword>
<dbReference type="AlphaFoldDB" id="A0A271KPW8"/>
<dbReference type="InterPro" id="IPR031009">
    <property type="entry name" value="Tcm_partner"/>
</dbReference>
<comment type="caution">
    <text evidence="1">The sequence shown here is derived from an EMBL/GenBank/DDBJ whole genome shotgun (WGS) entry which is preliminary data.</text>
</comment>
<dbReference type="NCBIfam" id="TIGR04474">
    <property type="entry name" value="tcm_partner"/>
    <property type="match status" value="1"/>
</dbReference>
<evidence type="ECO:0008006" key="3">
    <source>
        <dbReference type="Google" id="ProtNLM"/>
    </source>
</evidence>
<dbReference type="Proteomes" id="UP000215931">
    <property type="component" value="Unassembled WGS sequence"/>
</dbReference>
<dbReference type="OrthoDB" id="1551176at2"/>